<keyword evidence="1" id="KW-0472">Membrane</keyword>
<dbReference type="KEGG" id="rpne:NCTC8284_03017"/>
<reference evidence="2 3" key="1">
    <citation type="submission" date="2018-12" db="EMBL/GenBank/DDBJ databases">
        <authorList>
            <consortium name="Pathogen Informatics"/>
        </authorList>
    </citation>
    <scope>NUCLEOTIDE SEQUENCE [LARGE SCALE GENOMIC DNA]</scope>
    <source>
        <strain evidence="2 3">NCTC8284</strain>
    </source>
</reference>
<organism evidence="2 3">
    <name type="scientific">Rodentibacter pneumotropicus</name>
    <dbReference type="NCBI Taxonomy" id="758"/>
    <lineage>
        <taxon>Bacteria</taxon>
        <taxon>Pseudomonadati</taxon>
        <taxon>Pseudomonadota</taxon>
        <taxon>Gammaproteobacteria</taxon>
        <taxon>Pasteurellales</taxon>
        <taxon>Pasteurellaceae</taxon>
        <taxon>Rodentibacter</taxon>
    </lineage>
</organism>
<gene>
    <name evidence="2" type="ORF">NCTC8284_03017</name>
</gene>
<keyword evidence="1" id="KW-1133">Transmembrane helix</keyword>
<feature type="transmembrane region" description="Helical" evidence="1">
    <location>
        <begin position="459"/>
        <end position="480"/>
    </location>
</feature>
<protein>
    <submittedName>
        <fullName evidence="2">Uncharacterized protein</fullName>
    </submittedName>
</protein>
<accession>A0A448MRP1</accession>
<evidence type="ECO:0000313" key="2">
    <source>
        <dbReference type="EMBL" id="VEH67809.1"/>
    </source>
</evidence>
<evidence type="ECO:0000256" key="1">
    <source>
        <dbReference type="SAM" id="Phobius"/>
    </source>
</evidence>
<proteinExistence type="predicted"/>
<name>A0A448MRP1_9PAST</name>
<dbReference type="AlphaFoldDB" id="A0A448MRP1"/>
<evidence type="ECO:0000313" key="3">
    <source>
        <dbReference type="Proteomes" id="UP000278733"/>
    </source>
</evidence>
<keyword evidence="1" id="KW-0812">Transmembrane</keyword>
<dbReference type="EMBL" id="LR134405">
    <property type="protein sequence ID" value="VEH67809.1"/>
    <property type="molecule type" value="Genomic_DNA"/>
</dbReference>
<dbReference type="Proteomes" id="UP000278733">
    <property type="component" value="Chromosome"/>
</dbReference>
<dbReference type="STRING" id="758.GCA_000730685_01137"/>
<sequence>MNGTPLKHTRLNGFIREFTDKEGDTFKDVYLSEANDHIFSGIGRVFSKETNDGTVDNKTWRQMEQYLKYRPTKYEDMMINLAKAHRAMAEQADNYTIIAQMAIINGLMLDYQKQPNKLYPLTNYMMELIIAAQSGISTRAKGMSEQAEMLRLAKTKLNDKTGLPDNLEKSPKSYGDYIGNLLSIGDKSNSIVKDGTVLIEFNRIRFDVLLGEISAGQLHLWQRTATNSLMYHSYLNVLGFRLTPLQPTGIKTALEELKAQMKAIASGRVTHIDLPKAVLQRRDERILSVWMNIDAQDQSNASKWINTNTRYAGIFLASITAIANLQKWTELKDEKGVNGLAVAQVTADLSAIVAAFERKKNDLAEQATEKLFQKLNKAAMRYGLPFPGATAQPGTRIWDKVISFDNVGRIAGVMAIIIAYNDFKQGGGSGDKAKRDAAVLLATGEICTLLSTFSFVSGIFPALGIVGAALVILSVVVSTFGDNPYEAWVRTGFWGNSESYWNYKERPKLNSLLMSAKSLALPSNDPRL</sequence>